<evidence type="ECO:0000313" key="1">
    <source>
        <dbReference type="EMBL" id="KAF9483913.1"/>
    </source>
</evidence>
<gene>
    <name evidence="1" type="ORF">BDN70DRAFT_873318</name>
</gene>
<reference evidence="1" key="1">
    <citation type="submission" date="2020-11" db="EMBL/GenBank/DDBJ databases">
        <authorList>
            <consortium name="DOE Joint Genome Institute"/>
            <person name="Ahrendt S."/>
            <person name="Riley R."/>
            <person name="Andreopoulos W."/>
            <person name="Labutti K."/>
            <person name="Pangilinan J."/>
            <person name="Ruiz-Duenas F.J."/>
            <person name="Barrasa J.M."/>
            <person name="Sanchez-Garcia M."/>
            <person name="Camarero S."/>
            <person name="Miyauchi S."/>
            <person name="Serrano A."/>
            <person name="Linde D."/>
            <person name="Babiker R."/>
            <person name="Drula E."/>
            <person name="Ayuso-Fernandez I."/>
            <person name="Pacheco R."/>
            <person name="Padilla G."/>
            <person name="Ferreira P."/>
            <person name="Barriuso J."/>
            <person name="Kellner H."/>
            <person name="Castanera R."/>
            <person name="Alfaro M."/>
            <person name="Ramirez L."/>
            <person name="Pisabarro A.G."/>
            <person name="Kuo A."/>
            <person name="Tritt A."/>
            <person name="Lipzen A."/>
            <person name="He G."/>
            <person name="Yan M."/>
            <person name="Ng V."/>
            <person name="Cullen D."/>
            <person name="Martin F."/>
            <person name="Rosso M.-N."/>
            <person name="Henrissat B."/>
            <person name="Hibbett D."/>
            <person name="Martinez A.T."/>
            <person name="Grigoriev I.V."/>
        </authorList>
    </citation>
    <scope>NUCLEOTIDE SEQUENCE</scope>
    <source>
        <strain evidence="1">CIRM-BRFM 674</strain>
    </source>
</reference>
<dbReference type="Gene3D" id="1.10.238.10">
    <property type="entry name" value="EF-hand"/>
    <property type="match status" value="1"/>
</dbReference>
<dbReference type="InterPro" id="IPR011992">
    <property type="entry name" value="EF-hand-dom_pair"/>
</dbReference>
<evidence type="ECO:0000313" key="2">
    <source>
        <dbReference type="Proteomes" id="UP000807469"/>
    </source>
</evidence>
<accession>A0A9P5ZB35</accession>
<protein>
    <recommendedName>
        <fullName evidence="3">EF-hand domain-containing protein</fullName>
    </recommendedName>
</protein>
<dbReference type="OrthoDB" id="26525at2759"/>
<keyword evidence="2" id="KW-1185">Reference proteome</keyword>
<dbReference type="SUPFAM" id="SSF47473">
    <property type="entry name" value="EF-hand"/>
    <property type="match status" value="1"/>
</dbReference>
<dbReference type="EMBL" id="MU155149">
    <property type="protein sequence ID" value="KAF9483913.1"/>
    <property type="molecule type" value="Genomic_DNA"/>
</dbReference>
<organism evidence="1 2">
    <name type="scientific">Pholiota conissans</name>
    <dbReference type="NCBI Taxonomy" id="109636"/>
    <lineage>
        <taxon>Eukaryota</taxon>
        <taxon>Fungi</taxon>
        <taxon>Dikarya</taxon>
        <taxon>Basidiomycota</taxon>
        <taxon>Agaricomycotina</taxon>
        <taxon>Agaricomycetes</taxon>
        <taxon>Agaricomycetidae</taxon>
        <taxon>Agaricales</taxon>
        <taxon>Agaricineae</taxon>
        <taxon>Strophariaceae</taxon>
        <taxon>Pholiota</taxon>
    </lineage>
</organism>
<name>A0A9P5ZB35_9AGAR</name>
<evidence type="ECO:0008006" key="3">
    <source>
        <dbReference type="Google" id="ProtNLM"/>
    </source>
</evidence>
<dbReference type="AlphaFoldDB" id="A0A9P5ZB35"/>
<sequence length="132" mass="14710">MSEQGAESSTIHLLLDAQGDVTDQFEICLKHIFAKYCTPAVDRSAGGLLTPPEGAYLSDEGLREWALATNGEPFSEDTKSDVVEFFDVTDDGNLTFKGFLQVYQLQTENEEKETWKDLEAHGFNRTLTLVKS</sequence>
<dbReference type="Proteomes" id="UP000807469">
    <property type="component" value="Unassembled WGS sequence"/>
</dbReference>
<comment type="caution">
    <text evidence="1">The sequence shown here is derived from an EMBL/GenBank/DDBJ whole genome shotgun (WGS) entry which is preliminary data.</text>
</comment>
<proteinExistence type="predicted"/>